<dbReference type="InParanoid" id="A0A6I8N182"/>
<reference evidence="2" key="3">
    <citation type="submission" date="2025-09" db="UniProtKB">
        <authorList>
            <consortium name="Ensembl"/>
        </authorList>
    </citation>
    <scope>IDENTIFICATION</scope>
    <source>
        <strain evidence="2">Glennie</strain>
    </source>
</reference>
<evidence type="ECO:0000256" key="1">
    <source>
        <dbReference type="SAM" id="MobiDB-lite"/>
    </source>
</evidence>
<dbReference type="InterPro" id="IPR051291">
    <property type="entry name" value="CIMAP"/>
</dbReference>
<dbReference type="Proteomes" id="UP000002279">
    <property type="component" value="Chromosome 14"/>
</dbReference>
<dbReference type="AlphaFoldDB" id="A0A6I8N182"/>
<keyword evidence="3" id="KW-1185">Reference proteome</keyword>
<accession>A0A6I8N182</accession>
<organism evidence="2 3">
    <name type="scientific">Ornithorhynchus anatinus</name>
    <name type="common">Duckbill platypus</name>
    <dbReference type="NCBI Taxonomy" id="9258"/>
    <lineage>
        <taxon>Eukaryota</taxon>
        <taxon>Metazoa</taxon>
        <taxon>Chordata</taxon>
        <taxon>Craniata</taxon>
        <taxon>Vertebrata</taxon>
        <taxon>Euteleostomi</taxon>
        <taxon>Mammalia</taxon>
        <taxon>Monotremata</taxon>
        <taxon>Ornithorhynchidae</taxon>
        <taxon>Ornithorhynchus</taxon>
    </lineage>
</organism>
<dbReference type="PANTHER" id="PTHR21580">
    <property type="entry name" value="SHIPPO-1-RELATED"/>
    <property type="match status" value="1"/>
</dbReference>
<feature type="compositionally biased region" description="Pro residues" evidence="1">
    <location>
        <begin position="114"/>
        <end position="134"/>
    </location>
</feature>
<dbReference type="GeneTree" id="ENSGT00940000161995"/>
<dbReference type="InterPro" id="IPR010736">
    <property type="entry name" value="SHIPPO-rpt"/>
</dbReference>
<gene>
    <name evidence="2" type="primary">CIMAP1B</name>
</gene>
<dbReference type="Bgee" id="ENSOANG00000036484">
    <property type="expression patterns" value="Expressed in endometrium and 7 other cell types or tissues"/>
</dbReference>
<dbReference type="OMA" id="KWIYRSA"/>
<dbReference type="FunCoup" id="A0A6I8N182">
    <property type="interactions" value="43"/>
</dbReference>
<sequence>MGTDIWIGTWRPHRPRGPIAALYGSPGPKYLLPPSTGHPLHDPTRARAPAFSFGWRLPPREQPRSPGPAYLIPARLTVRGRDGAAAFSIHGRPRAPPTFRTPGPGQPRISASPSPRPPPSLPPSFPPSRPPPLSPTIVCPGRTLTASPAPRPCRPSGSYSPERAAPLAYPRPPGHSMAARTRDFQTDQTPGPAAYTPPAMLGPRLVSKLSAPNYSLYGRSPVGSFCEDFSKTPGPCAYRPVDSGVYKPRAPRFTMLARTALPADTTQNPGPAAYDPDKRRRSRGQTFGIRHSEYVTPLFVDAKG</sequence>
<proteinExistence type="predicted"/>
<reference evidence="2" key="2">
    <citation type="submission" date="2025-08" db="UniProtKB">
        <authorList>
            <consortium name="Ensembl"/>
        </authorList>
    </citation>
    <scope>IDENTIFICATION</scope>
    <source>
        <strain evidence="2">Glennie</strain>
    </source>
</reference>
<dbReference type="Pfam" id="PF07004">
    <property type="entry name" value="SHIPPO-rpt"/>
    <property type="match status" value="4"/>
</dbReference>
<feature type="region of interest" description="Disordered" evidence="1">
    <location>
        <begin position="88"/>
        <end position="178"/>
    </location>
</feature>
<dbReference type="Ensembl" id="ENSOANT00000073191.1">
    <property type="protein sequence ID" value="ENSOANP00000034730.1"/>
    <property type="gene ID" value="ENSOANG00000036484.1"/>
</dbReference>
<feature type="region of interest" description="Disordered" evidence="1">
    <location>
        <begin position="261"/>
        <end position="285"/>
    </location>
</feature>
<reference evidence="2 3" key="1">
    <citation type="journal article" date="2008" name="Nature">
        <title>Genome analysis of the platypus reveals unique signatures of evolution.</title>
        <authorList>
            <person name="Warren W.C."/>
            <person name="Hillier L.W."/>
            <person name="Marshall Graves J.A."/>
            <person name="Birney E."/>
            <person name="Ponting C.P."/>
            <person name="Grutzner F."/>
            <person name="Belov K."/>
            <person name="Miller W."/>
            <person name="Clarke L."/>
            <person name="Chinwalla A.T."/>
            <person name="Yang S.P."/>
            <person name="Heger A."/>
            <person name="Locke D.P."/>
            <person name="Miethke P."/>
            <person name="Waters P.D."/>
            <person name="Veyrunes F."/>
            <person name="Fulton L."/>
            <person name="Fulton B."/>
            <person name="Graves T."/>
            <person name="Wallis J."/>
            <person name="Puente X.S."/>
            <person name="Lopez-Otin C."/>
            <person name="Ordonez G.R."/>
            <person name="Eichler E.E."/>
            <person name="Chen L."/>
            <person name="Cheng Z."/>
            <person name="Deakin J.E."/>
            <person name="Alsop A."/>
            <person name="Thompson K."/>
            <person name="Kirby P."/>
            <person name="Papenfuss A.T."/>
            <person name="Wakefield M.J."/>
            <person name="Olender T."/>
            <person name="Lancet D."/>
            <person name="Huttley G.A."/>
            <person name="Smit A.F."/>
            <person name="Pask A."/>
            <person name="Temple-Smith P."/>
            <person name="Batzer M.A."/>
            <person name="Walker J.A."/>
            <person name="Konkel M.K."/>
            <person name="Harris R.S."/>
            <person name="Whittington C.M."/>
            <person name="Wong E.S."/>
            <person name="Gemmell N.J."/>
            <person name="Buschiazzo E."/>
            <person name="Vargas Jentzsch I.M."/>
            <person name="Merkel A."/>
            <person name="Schmitz J."/>
            <person name="Zemann A."/>
            <person name="Churakov G."/>
            <person name="Kriegs J.O."/>
            <person name="Brosius J."/>
            <person name="Murchison E.P."/>
            <person name="Sachidanandam R."/>
            <person name="Smith C."/>
            <person name="Hannon G.J."/>
            <person name="Tsend-Ayush E."/>
            <person name="McMillan D."/>
            <person name="Attenborough R."/>
            <person name="Rens W."/>
            <person name="Ferguson-Smith M."/>
            <person name="Lefevre C.M."/>
            <person name="Sharp J.A."/>
            <person name="Nicholas K.R."/>
            <person name="Ray D.A."/>
            <person name="Kube M."/>
            <person name="Reinhardt R."/>
            <person name="Pringle T.H."/>
            <person name="Taylor J."/>
            <person name="Jones R.C."/>
            <person name="Nixon B."/>
            <person name="Dacheux J.L."/>
            <person name="Niwa H."/>
            <person name="Sekita Y."/>
            <person name="Huang X."/>
            <person name="Stark A."/>
            <person name="Kheradpour P."/>
            <person name="Kellis M."/>
            <person name="Flicek P."/>
            <person name="Chen Y."/>
            <person name="Webber C."/>
            <person name="Hardison R."/>
            <person name="Nelson J."/>
            <person name="Hallsworth-Pepin K."/>
            <person name="Delehaunty K."/>
            <person name="Markovic C."/>
            <person name="Minx P."/>
            <person name="Feng Y."/>
            <person name="Kremitzki C."/>
            <person name="Mitreva M."/>
            <person name="Glasscock J."/>
            <person name="Wylie T."/>
            <person name="Wohldmann P."/>
            <person name="Thiru P."/>
            <person name="Nhan M.N."/>
            <person name="Pohl C.S."/>
            <person name="Smith S.M."/>
            <person name="Hou S."/>
            <person name="Nefedov M."/>
            <person name="de Jong P.J."/>
            <person name="Renfree M.B."/>
            <person name="Mardis E.R."/>
            <person name="Wilson R.K."/>
        </authorList>
    </citation>
    <scope>NUCLEOTIDE SEQUENCE [LARGE SCALE GENOMIC DNA]</scope>
    <source>
        <strain evidence="2 3">Glennie</strain>
    </source>
</reference>
<dbReference type="GO" id="GO:0005856">
    <property type="term" value="C:cytoskeleton"/>
    <property type="evidence" value="ECO:0000318"/>
    <property type="project" value="GO_Central"/>
</dbReference>
<dbReference type="PANTHER" id="PTHR21580:SF19">
    <property type="entry name" value="OUTER DENSE FIBER PROTEIN 3B"/>
    <property type="match status" value="1"/>
</dbReference>
<name>A0A6I8N182_ORNAN</name>
<evidence type="ECO:0000313" key="3">
    <source>
        <dbReference type="Proteomes" id="UP000002279"/>
    </source>
</evidence>
<evidence type="ECO:0000313" key="2">
    <source>
        <dbReference type="Ensembl" id="ENSOANP00000034730.1"/>
    </source>
</evidence>
<protein>
    <submittedName>
        <fullName evidence="2">Ciliary microtubule associated protein 1B</fullName>
    </submittedName>
</protein>